<evidence type="ECO:0008006" key="3">
    <source>
        <dbReference type="Google" id="ProtNLM"/>
    </source>
</evidence>
<sequence>MNAALIVDGYNVINAWVELIKLKDLSLEHARDKLIEMLAGYGAYKGYQVTIVYDAHSAAGLTAVETRVSGIDVIYTADGQTADSYIEKMVYLLVRQKETVYVVTSDGAEQMAILGSGAYRVSTRELYRDVLACAKTQEQTYAQNVHTYRRNEVGSRIDAEIMRKLDEMRRRR</sequence>
<gene>
    <name evidence="1" type="ORF">EV210_12227</name>
</gene>
<dbReference type="InterPro" id="IPR010298">
    <property type="entry name" value="YacP-like"/>
</dbReference>
<dbReference type="PANTHER" id="PTHR34547:SF1">
    <property type="entry name" value="YACP-LIKE NYN DOMAIN PROTEIN"/>
    <property type="match status" value="1"/>
</dbReference>
<comment type="caution">
    <text evidence="1">The sequence shown here is derived from an EMBL/GenBank/DDBJ whole genome shotgun (WGS) entry which is preliminary data.</text>
</comment>
<protein>
    <recommendedName>
        <fullName evidence="3">NYN domain-containing protein</fullName>
    </recommendedName>
</protein>
<evidence type="ECO:0000313" key="1">
    <source>
        <dbReference type="EMBL" id="TCL32412.1"/>
    </source>
</evidence>
<dbReference type="EMBL" id="SLUI01000022">
    <property type="protein sequence ID" value="TCL32412.1"/>
    <property type="molecule type" value="Genomic_DNA"/>
</dbReference>
<reference evidence="1 2" key="1">
    <citation type="submission" date="2019-03" db="EMBL/GenBank/DDBJ databases">
        <title>Genomic Encyclopedia of Type Strains, Phase IV (KMG-IV): sequencing the most valuable type-strain genomes for metagenomic binning, comparative biology and taxonomic classification.</title>
        <authorList>
            <person name="Goeker M."/>
        </authorList>
    </citation>
    <scope>NUCLEOTIDE SEQUENCE [LARGE SCALE GENOMIC DNA]</scope>
    <source>
        <strain evidence="1 2">DSM 15969</strain>
    </source>
</reference>
<dbReference type="OrthoDB" id="9792160at2"/>
<proteinExistence type="predicted"/>
<dbReference type="PANTHER" id="PTHR34547">
    <property type="entry name" value="YACP-LIKE NYN DOMAIN PROTEIN"/>
    <property type="match status" value="1"/>
</dbReference>
<dbReference type="RefSeq" id="WP_132083460.1">
    <property type="nucleotide sequence ID" value="NZ_DALZLR010000014.1"/>
</dbReference>
<organism evidence="1 2">
    <name type="scientific">Anaerospora hongkongensis</name>
    <dbReference type="NCBI Taxonomy" id="244830"/>
    <lineage>
        <taxon>Bacteria</taxon>
        <taxon>Bacillati</taxon>
        <taxon>Bacillota</taxon>
        <taxon>Negativicutes</taxon>
        <taxon>Selenomonadales</taxon>
        <taxon>Sporomusaceae</taxon>
        <taxon>Anaerospora</taxon>
    </lineage>
</organism>
<dbReference type="Pfam" id="PF05991">
    <property type="entry name" value="NYN_YacP"/>
    <property type="match status" value="1"/>
</dbReference>
<dbReference type="Proteomes" id="UP000295063">
    <property type="component" value="Unassembled WGS sequence"/>
</dbReference>
<dbReference type="CDD" id="cd10912">
    <property type="entry name" value="PIN_YacP-like"/>
    <property type="match status" value="1"/>
</dbReference>
<name>A0A4V2Q7L9_9FIRM</name>
<evidence type="ECO:0000313" key="2">
    <source>
        <dbReference type="Proteomes" id="UP000295063"/>
    </source>
</evidence>
<keyword evidence="2" id="KW-1185">Reference proteome</keyword>
<dbReference type="AlphaFoldDB" id="A0A4V2Q7L9"/>
<accession>A0A4V2Q7L9</accession>